<dbReference type="EMBL" id="CP001344">
    <property type="protein sequence ID" value="ACL43431.1"/>
    <property type="molecule type" value="Genomic_DNA"/>
</dbReference>
<reference evidence="1" key="1">
    <citation type="submission" date="2009-01" db="EMBL/GenBank/DDBJ databases">
        <title>Complete sequence of chromosome Cyanothece sp. PCC 7425.</title>
        <authorList>
            <consortium name="US DOE Joint Genome Institute"/>
            <person name="Lucas S."/>
            <person name="Copeland A."/>
            <person name="Lapidus A."/>
            <person name="Glavina del Rio T."/>
            <person name="Dalin E."/>
            <person name="Tice H."/>
            <person name="Bruce D."/>
            <person name="Goodwin L."/>
            <person name="Pitluck S."/>
            <person name="Sims D."/>
            <person name="Meineke L."/>
            <person name="Brettin T."/>
            <person name="Detter J.C."/>
            <person name="Han C."/>
            <person name="Larimer F."/>
            <person name="Land M."/>
            <person name="Hauser L."/>
            <person name="Kyrpides N."/>
            <person name="Ovchinnikova G."/>
            <person name="Liberton M."/>
            <person name="Stoeckel J."/>
            <person name="Banerjee A."/>
            <person name="Singh A."/>
            <person name="Page L."/>
            <person name="Sato H."/>
            <person name="Zhao L."/>
            <person name="Sherman L."/>
            <person name="Pakrasi H."/>
            <person name="Richardson P."/>
        </authorList>
    </citation>
    <scope>NUCLEOTIDE SEQUENCE</scope>
    <source>
        <strain evidence="1">PCC 7425</strain>
    </source>
</reference>
<evidence type="ECO:0000313" key="1">
    <source>
        <dbReference type="EMBL" id="ACL43431.1"/>
    </source>
</evidence>
<sequence>MAQILSIDQVYYLLLDSQLLKKCNPPPQDFRKKYQVFIEFLPCGRAFQCKSLTIY</sequence>
<dbReference type="KEGG" id="cyn:Cyan7425_1045"/>
<gene>
    <name evidence="1" type="ordered locus">Cyan7425_1045</name>
</gene>
<dbReference type="HOGENOM" id="CLU_3024554_0_0_3"/>
<accession>B8HXZ2</accession>
<protein>
    <submittedName>
        <fullName evidence="1">Uncharacterized protein</fullName>
    </submittedName>
</protein>
<name>B8HXZ2_CYAP4</name>
<organism evidence="1">
    <name type="scientific">Cyanothece sp. (strain PCC 7425 / ATCC 29141)</name>
    <dbReference type="NCBI Taxonomy" id="395961"/>
    <lineage>
        <taxon>Bacteria</taxon>
        <taxon>Bacillati</taxon>
        <taxon>Cyanobacteriota</taxon>
        <taxon>Cyanophyceae</taxon>
        <taxon>Gomontiellales</taxon>
        <taxon>Cyanothecaceae</taxon>
        <taxon>Cyanothece</taxon>
    </lineage>
</organism>
<dbReference type="STRING" id="395961.Cyan7425_1045"/>
<dbReference type="AlphaFoldDB" id="B8HXZ2"/>
<proteinExistence type="predicted"/>